<gene>
    <name evidence="1" type="ORF">DSO57_1029842</name>
</gene>
<proteinExistence type="predicted"/>
<organism evidence="1 2">
    <name type="scientific">Entomophthora muscae</name>
    <dbReference type="NCBI Taxonomy" id="34485"/>
    <lineage>
        <taxon>Eukaryota</taxon>
        <taxon>Fungi</taxon>
        <taxon>Fungi incertae sedis</taxon>
        <taxon>Zoopagomycota</taxon>
        <taxon>Entomophthoromycotina</taxon>
        <taxon>Entomophthoromycetes</taxon>
        <taxon>Entomophthorales</taxon>
        <taxon>Entomophthoraceae</taxon>
        <taxon>Entomophthora</taxon>
    </lineage>
</organism>
<sequence>MKEDLAYWVPTVNNQTCCIKLYSDIIIPHKVQQTAFLHYAKKLNQSGIKITPENNSKKLLVKILHTETILAPLDLFKEVTPAVEAAKATFLNKFKELNVHQDSKVMMIKGDHQDYIYFNFVISKPHEQAILGLGAPGSINPSYLVKKLKLAPGLTYHNNYEIMPPRVPSSAWP</sequence>
<name>A0ACC2RFP7_9FUNG</name>
<dbReference type="Proteomes" id="UP001165960">
    <property type="component" value="Unassembled WGS sequence"/>
</dbReference>
<reference evidence="1" key="1">
    <citation type="submission" date="2022-04" db="EMBL/GenBank/DDBJ databases">
        <title>Genome of the entomopathogenic fungus Entomophthora muscae.</title>
        <authorList>
            <person name="Elya C."/>
            <person name="Lovett B.R."/>
            <person name="Lee E."/>
            <person name="Macias A.M."/>
            <person name="Hajek A.E."/>
            <person name="De Bivort B.L."/>
            <person name="Kasson M.T."/>
            <person name="De Fine Licht H.H."/>
            <person name="Stajich J.E."/>
        </authorList>
    </citation>
    <scope>NUCLEOTIDE SEQUENCE</scope>
    <source>
        <strain evidence="1">Berkeley</strain>
    </source>
</reference>
<comment type="caution">
    <text evidence="1">The sequence shown here is derived from an EMBL/GenBank/DDBJ whole genome shotgun (WGS) entry which is preliminary data.</text>
</comment>
<keyword evidence="2" id="KW-1185">Reference proteome</keyword>
<dbReference type="EMBL" id="QTSX02007300">
    <property type="protein sequence ID" value="KAJ9048922.1"/>
    <property type="molecule type" value="Genomic_DNA"/>
</dbReference>
<accession>A0ACC2RFP7</accession>
<protein>
    <submittedName>
        <fullName evidence="1">Uncharacterized protein</fullName>
    </submittedName>
</protein>
<evidence type="ECO:0000313" key="2">
    <source>
        <dbReference type="Proteomes" id="UP001165960"/>
    </source>
</evidence>
<evidence type="ECO:0000313" key="1">
    <source>
        <dbReference type="EMBL" id="KAJ9048922.1"/>
    </source>
</evidence>